<dbReference type="InterPro" id="IPR047111">
    <property type="entry name" value="YbaP-like"/>
</dbReference>
<dbReference type="EMBL" id="JXKH01000002">
    <property type="protein sequence ID" value="OJG19544.1"/>
    <property type="molecule type" value="Genomic_DNA"/>
</dbReference>
<dbReference type="CDD" id="cd14789">
    <property type="entry name" value="Tiki"/>
    <property type="match status" value="1"/>
</dbReference>
<dbReference type="PANTHER" id="PTHR40590:SF1">
    <property type="entry name" value="CYTOPLASMIC PROTEIN"/>
    <property type="match status" value="1"/>
</dbReference>
<sequence>MDWPLYQIKNGEQTAYLLGSIHIGEEAMYPFPNQLLQYIDESDELITEVPLAALMQSQSNASQEPPLLMDEFSSAQKSTLLAKIKDYGYTEKDLEGINRLGLLQLLQKQIMTANRVSNGVEFQMYAELQKHSDWKNTGFETFDEQMALLLKLSNEPANVDQWLAALPTLTAYQKETENLIQSYIEGNVSEQLSGMTPQVADRLLTLRNEKWLSQLIPKLENGDQPFVLVGAGHLPGEHGLIKQLEHAGYQVTKLTLEK</sequence>
<dbReference type="PANTHER" id="PTHR40590">
    <property type="entry name" value="CYTOPLASMIC PROTEIN-RELATED"/>
    <property type="match status" value="1"/>
</dbReference>
<protein>
    <recommendedName>
        <fullName evidence="3">GumN protein</fullName>
    </recommendedName>
</protein>
<reference evidence="1 2" key="1">
    <citation type="submission" date="2014-12" db="EMBL/GenBank/DDBJ databases">
        <title>Draft genome sequences of 29 type strains of Enterococci.</title>
        <authorList>
            <person name="Zhong Z."/>
            <person name="Sun Z."/>
            <person name="Liu W."/>
            <person name="Zhang W."/>
            <person name="Zhang H."/>
        </authorList>
    </citation>
    <scope>NUCLEOTIDE SEQUENCE [LARGE SCALE GENOMIC DNA]</scope>
    <source>
        <strain evidence="1 2">DSM 17029</strain>
    </source>
</reference>
<organism evidence="1 2">
    <name type="scientific">Enterococcus canis</name>
    <dbReference type="NCBI Taxonomy" id="214095"/>
    <lineage>
        <taxon>Bacteria</taxon>
        <taxon>Bacillati</taxon>
        <taxon>Bacillota</taxon>
        <taxon>Bacilli</taxon>
        <taxon>Lactobacillales</taxon>
        <taxon>Enterococcaceae</taxon>
        <taxon>Enterococcus</taxon>
    </lineage>
</organism>
<comment type="caution">
    <text evidence="1">The sequence shown here is derived from an EMBL/GenBank/DDBJ whole genome shotgun (WGS) entry which is preliminary data.</text>
</comment>
<dbReference type="Proteomes" id="UP000181884">
    <property type="component" value="Unassembled WGS sequence"/>
</dbReference>
<evidence type="ECO:0008006" key="3">
    <source>
        <dbReference type="Google" id="ProtNLM"/>
    </source>
</evidence>
<dbReference type="InterPro" id="IPR002816">
    <property type="entry name" value="TraB/PrgY/GumN_fam"/>
</dbReference>
<keyword evidence="2" id="KW-1185">Reference proteome</keyword>
<accession>A0A1L8RIK3</accession>
<dbReference type="AlphaFoldDB" id="A0A1L8RIK3"/>
<evidence type="ECO:0000313" key="2">
    <source>
        <dbReference type="Proteomes" id="UP000181884"/>
    </source>
</evidence>
<proteinExistence type="predicted"/>
<dbReference type="Pfam" id="PF01963">
    <property type="entry name" value="TraB_PrgY_gumN"/>
    <property type="match status" value="1"/>
</dbReference>
<evidence type="ECO:0000313" key="1">
    <source>
        <dbReference type="EMBL" id="OJG19544.1"/>
    </source>
</evidence>
<gene>
    <name evidence="1" type="ORF">RU97_GL001115</name>
</gene>
<dbReference type="STRING" id="214095.RU97_GL001115"/>
<name>A0A1L8RIK3_9ENTE</name>